<dbReference type="AlphaFoldDB" id="A0A9P4P3M9"/>
<sequence>MLLHTVLFATLGSAQLLCGILGCTSIVPQTTTFISTATATIPTTVAATTTVAPTQDVLLRFHTNAQCTGNIIESNSGSGIIRPGQCNNTRSFFADSNALFDPVKYYKANVRNAYPCADCTLGIYKSRDCKGVDGDVIHLPIPTQKVVIENAPPTECLDLNVKSVEEGKDVETKGKSFDVVCNCQ</sequence>
<evidence type="ECO:0000313" key="1">
    <source>
        <dbReference type="EMBL" id="KAF2436647.1"/>
    </source>
</evidence>
<organism evidence="1 2">
    <name type="scientific">Tothia fuscella</name>
    <dbReference type="NCBI Taxonomy" id="1048955"/>
    <lineage>
        <taxon>Eukaryota</taxon>
        <taxon>Fungi</taxon>
        <taxon>Dikarya</taxon>
        <taxon>Ascomycota</taxon>
        <taxon>Pezizomycotina</taxon>
        <taxon>Dothideomycetes</taxon>
        <taxon>Pleosporomycetidae</taxon>
        <taxon>Venturiales</taxon>
        <taxon>Cylindrosympodiaceae</taxon>
        <taxon>Tothia</taxon>
    </lineage>
</organism>
<keyword evidence="2" id="KW-1185">Reference proteome</keyword>
<accession>A0A9P4P3M9</accession>
<proteinExistence type="predicted"/>
<protein>
    <submittedName>
        <fullName evidence="1">Uncharacterized protein</fullName>
    </submittedName>
</protein>
<reference evidence="1" key="1">
    <citation type="journal article" date="2020" name="Stud. Mycol.">
        <title>101 Dothideomycetes genomes: a test case for predicting lifestyles and emergence of pathogens.</title>
        <authorList>
            <person name="Haridas S."/>
            <person name="Albert R."/>
            <person name="Binder M."/>
            <person name="Bloem J."/>
            <person name="Labutti K."/>
            <person name="Salamov A."/>
            <person name="Andreopoulos B."/>
            <person name="Baker S."/>
            <person name="Barry K."/>
            <person name="Bills G."/>
            <person name="Bluhm B."/>
            <person name="Cannon C."/>
            <person name="Castanera R."/>
            <person name="Culley D."/>
            <person name="Daum C."/>
            <person name="Ezra D."/>
            <person name="Gonzalez J."/>
            <person name="Henrissat B."/>
            <person name="Kuo A."/>
            <person name="Liang C."/>
            <person name="Lipzen A."/>
            <person name="Lutzoni F."/>
            <person name="Magnuson J."/>
            <person name="Mondo S."/>
            <person name="Nolan M."/>
            <person name="Ohm R."/>
            <person name="Pangilinan J."/>
            <person name="Park H.-J."/>
            <person name="Ramirez L."/>
            <person name="Alfaro M."/>
            <person name="Sun H."/>
            <person name="Tritt A."/>
            <person name="Yoshinaga Y."/>
            <person name="Zwiers L.-H."/>
            <person name="Turgeon B."/>
            <person name="Goodwin S."/>
            <person name="Spatafora J."/>
            <person name="Crous P."/>
            <person name="Grigoriev I."/>
        </authorList>
    </citation>
    <scope>NUCLEOTIDE SEQUENCE</scope>
    <source>
        <strain evidence="1">CBS 130266</strain>
    </source>
</reference>
<name>A0A9P4P3M9_9PEZI</name>
<evidence type="ECO:0000313" key="2">
    <source>
        <dbReference type="Proteomes" id="UP000800235"/>
    </source>
</evidence>
<dbReference type="Proteomes" id="UP000800235">
    <property type="component" value="Unassembled WGS sequence"/>
</dbReference>
<dbReference type="EMBL" id="MU007010">
    <property type="protein sequence ID" value="KAF2436647.1"/>
    <property type="molecule type" value="Genomic_DNA"/>
</dbReference>
<gene>
    <name evidence="1" type="ORF">EJ08DRAFT_155624</name>
</gene>
<comment type="caution">
    <text evidence="1">The sequence shown here is derived from an EMBL/GenBank/DDBJ whole genome shotgun (WGS) entry which is preliminary data.</text>
</comment>